<evidence type="ECO:0000256" key="4">
    <source>
        <dbReference type="ARBA" id="ARBA00022475"/>
    </source>
</evidence>
<feature type="transmembrane region" description="Helical" evidence="8">
    <location>
        <begin position="46"/>
        <end position="66"/>
    </location>
</feature>
<feature type="transmembrane region" description="Helical" evidence="8">
    <location>
        <begin position="353"/>
        <end position="379"/>
    </location>
</feature>
<feature type="transmembrane region" description="Helical" evidence="8">
    <location>
        <begin position="400"/>
        <end position="418"/>
    </location>
</feature>
<evidence type="ECO:0000259" key="9">
    <source>
        <dbReference type="PROSITE" id="PS50850"/>
    </source>
</evidence>
<feature type="transmembrane region" description="Helical" evidence="8">
    <location>
        <begin position="430"/>
        <end position="449"/>
    </location>
</feature>
<evidence type="ECO:0000313" key="11">
    <source>
        <dbReference type="Proteomes" id="UP000501849"/>
    </source>
</evidence>
<feature type="transmembrane region" description="Helical" evidence="8">
    <location>
        <begin position="166"/>
        <end position="185"/>
    </location>
</feature>
<sequence length="473" mass="49096">MTPRRKAIVLASCCLSLLIVSMDATIVNVAIPSIRADLGATASQLQWVIDVYTLVLASLLMLSGAMGDRFGRRRVFQAGLLIFAIGSLLCSLAPGIDALIAARFLQAIGGSMLNPVALSIISQVFTGPVERARAIGIWGAVVGISMALGPTVGGLLIHLISWRAVFWINLPICLAAIVLTAIFVPETRSATMRNIDPVGQLLAVVFLFGAVFTLIEGPALGWDNVRVIAAGAASVLTFAAFLRYESRRTDPFIDLRFFRSVPFASATVIAICAFASWGALLFMMSLYLQGARGYSAVQTGLIYLPIAVGALVFSPLSGRLVGRYGARPSLLVSGVMIAVASTVLALLPESAPVWALMTVFAVFGIGFSMVNAPITNAAVSGMPLDRAGAASAVTSTSRQIGVSIGVALCGSVAGAALAGTGDFTAAARPLWLVCVALGVVITVLGFVSTSPRAMDSARRLAPLIDAPKAAADA</sequence>
<evidence type="ECO:0000256" key="7">
    <source>
        <dbReference type="ARBA" id="ARBA00023136"/>
    </source>
</evidence>
<dbReference type="InterPro" id="IPR011701">
    <property type="entry name" value="MFS"/>
</dbReference>
<keyword evidence="3" id="KW-0813">Transport</keyword>
<evidence type="ECO:0000256" key="1">
    <source>
        <dbReference type="ARBA" id="ARBA00004651"/>
    </source>
</evidence>
<dbReference type="PROSITE" id="PS50850">
    <property type="entry name" value="MFS"/>
    <property type="match status" value="1"/>
</dbReference>
<dbReference type="GO" id="GO:0022857">
    <property type="term" value="F:transmembrane transporter activity"/>
    <property type="evidence" value="ECO:0007669"/>
    <property type="project" value="InterPro"/>
</dbReference>
<feature type="transmembrane region" description="Helical" evidence="8">
    <location>
        <begin position="227"/>
        <end position="244"/>
    </location>
</feature>
<dbReference type="PANTHER" id="PTHR42718">
    <property type="entry name" value="MAJOR FACILITATOR SUPERFAMILY MULTIDRUG TRANSPORTER MFSC"/>
    <property type="match status" value="1"/>
</dbReference>
<dbReference type="PRINTS" id="PR01036">
    <property type="entry name" value="TCRTETB"/>
</dbReference>
<comment type="similarity">
    <text evidence="2">Belongs to the major facilitator superfamily. EmrB family.</text>
</comment>
<organism evidence="10 11">
    <name type="scientific">Mycolicibacterium frederiksbergense</name>
    <dbReference type="NCBI Taxonomy" id="117567"/>
    <lineage>
        <taxon>Bacteria</taxon>
        <taxon>Bacillati</taxon>
        <taxon>Actinomycetota</taxon>
        <taxon>Actinomycetes</taxon>
        <taxon>Mycobacteriales</taxon>
        <taxon>Mycobacteriaceae</taxon>
        <taxon>Mycolicibacterium</taxon>
    </lineage>
</organism>
<evidence type="ECO:0000256" key="3">
    <source>
        <dbReference type="ARBA" id="ARBA00022448"/>
    </source>
</evidence>
<comment type="subcellular location">
    <subcellularLocation>
        <location evidence="1">Cell membrane</location>
        <topology evidence="1">Multi-pass membrane protein</topology>
    </subcellularLocation>
</comment>
<evidence type="ECO:0000256" key="8">
    <source>
        <dbReference type="SAM" id="Phobius"/>
    </source>
</evidence>
<evidence type="ECO:0000256" key="6">
    <source>
        <dbReference type="ARBA" id="ARBA00022989"/>
    </source>
</evidence>
<dbReference type="Gene3D" id="1.20.1720.10">
    <property type="entry name" value="Multidrug resistance protein D"/>
    <property type="match status" value="1"/>
</dbReference>
<feature type="transmembrane region" description="Helical" evidence="8">
    <location>
        <begin position="78"/>
        <end position="101"/>
    </location>
</feature>
<name>A0A6H0SHE8_9MYCO</name>
<feature type="transmembrane region" description="Helical" evidence="8">
    <location>
        <begin position="137"/>
        <end position="160"/>
    </location>
</feature>
<dbReference type="GO" id="GO:0005886">
    <property type="term" value="C:plasma membrane"/>
    <property type="evidence" value="ECO:0007669"/>
    <property type="project" value="UniProtKB-SubCell"/>
</dbReference>
<feature type="domain" description="Major facilitator superfamily (MFS) profile" evidence="9">
    <location>
        <begin position="9"/>
        <end position="453"/>
    </location>
</feature>
<feature type="transmembrane region" description="Helical" evidence="8">
    <location>
        <begin position="197"/>
        <end position="215"/>
    </location>
</feature>
<feature type="transmembrane region" description="Helical" evidence="8">
    <location>
        <begin position="330"/>
        <end position="347"/>
    </location>
</feature>
<gene>
    <name evidence="10" type="ORF">EXE63_20480</name>
</gene>
<dbReference type="Gene3D" id="1.20.1250.20">
    <property type="entry name" value="MFS general substrate transporter like domains"/>
    <property type="match status" value="1"/>
</dbReference>
<proteinExistence type="inferred from homology"/>
<dbReference type="NCBIfam" id="TIGR00711">
    <property type="entry name" value="efflux_EmrB"/>
    <property type="match status" value="1"/>
</dbReference>
<dbReference type="Proteomes" id="UP000501849">
    <property type="component" value="Chromosome"/>
</dbReference>
<feature type="transmembrane region" description="Helical" evidence="8">
    <location>
        <begin position="107"/>
        <end position="125"/>
    </location>
</feature>
<dbReference type="EMBL" id="CP038799">
    <property type="protein sequence ID" value="QIV85427.1"/>
    <property type="molecule type" value="Genomic_DNA"/>
</dbReference>
<dbReference type="CDD" id="cd17321">
    <property type="entry name" value="MFS_MMR_MDR_like"/>
    <property type="match status" value="1"/>
</dbReference>
<dbReference type="SUPFAM" id="SSF103473">
    <property type="entry name" value="MFS general substrate transporter"/>
    <property type="match status" value="1"/>
</dbReference>
<keyword evidence="11" id="KW-1185">Reference proteome</keyword>
<evidence type="ECO:0000313" key="10">
    <source>
        <dbReference type="EMBL" id="QIV85427.1"/>
    </source>
</evidence>
<evidence type="ECO:0000256" key="2">
    <source>
        <dbReference type="ARBA" id="ARBA00008537"/>
    </source>
</evidence>
<feature type="transmembrane region" description="Helical" evidence="8">
    <location>
        <begin position="265"/>
        <end position="288"/>
    </location>
</feature>
<dbReference type="InterPro" id="IPR036259">
    <property type="entry name" value="MFS_trans_sf"/>
</dbReference>
<keyword evidence="6 8" id="KW-1133">Transmembrane helix</keyword>
<dbReference type="InterPro" id="IPR020846">
    <property type="entry name" value="MFS_dom"/>
</dbReference>
<dbReference type="InterPro" id="IPR004638">
    <property type="entry name" value="EmrB-like"/>
</dbReference>
<dbReference type="KEGG" id="mfre:EXE63_20480"/>
<evidence type="ECO:0000256" key="5">
    <source>
        <dbReference type="ARBA" id="ARBA00022692"/>
    </source>
</evidence>
<feature type="transmembrane region" description="Helical" evidence="8">
    <location>
        <begin position="300"/>
        <end position="318"/>
    </location>
</feature>
<dbReference type="Pfam" id="PF07690">
    <property type="entry name" value="MFS_1"/>
    <property type="match status" value="1"/>
</dbReference>
<reference evidence="10 11" key="1">
    <citation type="submission" date="2019-04" db="EMBL/GenBank/DDBJ databases">
        <title>Draft, Whole-Genome Sequence of the Anthracene-degrading Mycobacterium frederiksbergense LB501T, Isolated from a Polycyclic Aromatic Hydrocarbon (PAH)-Contaminated Soil.</title>
        <authorList>
            <person name="Augelletti F."/>
        </authorList>
    </citation>
    <scope>NUCLEOTIDE SEQUENCE [LARGE SCALE GENOMIC DNA]</scope>
    <source>
        <strain evidence="10 11">LB 501T</strain>
    </source>
</reference>
<keyword evidence="5 8" id="KW-0812">Transmembrane</keyword>
<keyword evidence="7 8" id="KW-0472">Membrane</keyword>
<dbReference type="AlphaFoldDB" id="A0A6H0SHE8"/>
<dbReference type="PANTHER" id="PTHR42718:SF9">
    <property type="entry name" value="MAJOR FACILITATOR SUPERFAMILY MULTIDRUG TRANSPORTER MFSC"/>
    <property type="match status" value="1"/>
</dbReference>
<protein>
    <submittedName>
        <fullName evidence="10">DHA2 family efflux MFS transporter permease subunit</fullName>
    </submittedName>
</protein>
<accession>A0A6H0SHE8</accession>
<keyword evidence="4" id="KW-1003">Cell membrane</keyword>